<feature type="domain" description="Flagellar protein FlgJ N-terminal" evidence="2">
    <location>
        <begin position="67"/>
        <end position="106"/>
    </location>
</feature>
<sequence length="115" mass="12129">MPDPLSVLPFVGRPSPLPSPASRFTPSSESLPGPPGAAPRDGPLWRAARDLETGFLTEMLKSAGLGRTPEQFGGGAGEDQFASFLREEQARAMVEAGGIGLAKTLYDSLTKETTR</sequence>
<evidence type="ECO:0000259" key="2">
    <source>
        <dbReference type="Pfam" id="PF10135"/>
    </source>
</evidence>
<dbReference type="AlphaFoldDB" id="A0A1X6ZNQ1"/>
<dbReference type="OrthoDB" id="7690273at2"/>
<dbReference type="EMBL" id="FWFN01000005">
    <property type="protein sequence ID" value="SLN56655.1"/>
    <property type="molecule type" value="Genomic_DNA"/>
</dbReference>
<protein>
    <submittedName>
        <fullName evidence="3">Rod binding protein</fullName>
    </submittedName>
</protein>
<reference evidence="3 4" key="1">
    <citation type="submission" date="2017-03" db="EMBL/GenBank/DDBJ databases">
        <authorList>
            <person name="Afonso C.L."/>
            <person name="Miller P.J."/>
            <person name="Scott M.A."/>
            <person name="Spackman E."/>
            <person name="Goraichik I."/>
            <person name="Dimitrov K.M."/>
            <person name="Suarez D.L."/>
            <person name="Swayne D.E."/>
        </authorList>
    </citation>
    <scope>NUCLEOTIDE SEQUENCE [LARGE SCALE GENOMIC DNA]</scope>
    <source>
        <strain evidence="3 4">CECT 7751</strain>
    </source>
</reference>
<gene>
    <name evidence="3" type="ORF">PSM7751_02816</name>
</gene>
<evidence type="ECO:0000313" key="3">
    <source>
        <dbReference type="EMBL" id="SLN56655.1"/>
    </source>
</evidence>
<organism evidence="3 4">
    <name type="scientific">Pseudooceanicola marinus</name>
    <dbReference type="NCBI Taxonomy" id="396013"/>
    <lineage>
        <taxon>Bacteria</taxon>
        <taxon>Pseudomonadati</taxon>
        <taxon>Pseudomonadota</taxon>
        <taxon>Alphaproteobacteria</taxon>
        <taxon>Rhodobacterales</taxon>
        <taxon>Paracoccaceae</taxon>
        <taxon>Pseudooceanicola</taxon>
    </lineage>
</organism>
<name>A0A1X6ZNQ1_9RHOB</name>
<feature type="region of interest" description="Disordered" evidence="1">
    <location>
        <begin position="1"/>
        <end position="43"/>
    </location>
</feature>
<evidence type="ECO:0000256" key="1">
    <source>
        <dbReference type="SAM" id="MobiDB-lite"/>
    </source>
</evidence>
<evidence type="ECO:0000313" key="4">
    <source>
        <dbReference type="Proteomes" id="UP000193963"/>
    </source>
</evidence>
<keyword evidence="4" id="KW-1185">Reference proteome</keyword>
<dbReference type="RefSeq" id="WP_085888838.1">
    <property type="nucleotide sequence ID" value="NZ_FWFN01000005.1"/>
</dbReference>
<dbReference type="Pfam" id="PF10135">
    <property type="entry name" value="Rod-binding"/>
    <property type="match status" value="1"/>
</dbReference>
<accession>A0A1X6ZNQ1</accession>
<dbReference type="InterPro" id="IPR019301">
    <property type="entry name" value="Flagellar_prot_FlgJ_N"/>
</dbReference>
<proteinExistence type="predicted"/>
<dbReference type="Proteomes" id="UP000193963">
    <property type="component" value="Unassembled WGS sequence"/>
</dbReference>